<feature type="transmembrane region" description="Helical" evidence="16">
    <location>
        <begin position="198"/>
        <end position="216"/>
    </location>
</feature>
<keyword evidence="7 16" id="KW-1133">Transmembrane helix</keyword>
<reference evidence="17 18" key="1">
    <citation type="submission" date="2024-08" db="EMBL/GenBank/DDBJ databases">
        <title>Whole-genome sequencing of halo(alkali)philic microorganisms from hypersaline lakes.</title>
        <authorList>
            <person name="Sorokin D.Y."/>
            <person name="Merkel A.Y."/>
            <person name="Messina E."/>
            <person name="Yakimov M."/>
        </authorList>
    </citation>
    <scope>NUCLEOTIDE SEQUENCE [LARGE SCALE GENOMIC DNA]</scope>
    <source>
        <strain evidence="17 18">AB-hyl4</strain>
    </source>
</reference>
<keyword evidence="3" id="KW-0808">Transferase</keyword>
<keyword evidence="18" id="KW-1185">Reference proteome</keyword>
<keyword evidence="4 16" id="KW-0812">Transmembrane</keyword>
<evidence type="ECO:0000256" key="2">
    <source>
        <dbReference type="ARBA" id="ARBA00022676"/>
    </source>
</evidence>
<evidence type="ECO:0000256" key="8">
    <source>
        <dbReference type="ARBA" id="ARBA00023136"/>
    </source>
</evidence>
<dbReference type="RefSeq" id="WP_425344145.1">
    <property type="nucleotide sequence ID" value="NZ_JBGUBD010000002.1"/>
</dbReference>
<evidence type="ECO:0000256" key="14">
    <source>
        <dbReference type="ARBA" id="ARBA00044770"/>
    </source>
</evidence>
<keyword evidence="8 16" id="KW-0472">Membrane</keyword>
<comment type="catalytic activity">
    <reaction evidence="15">
        <text>[GlcNAc-(1-&gt;4)-Mur2Ac(oyl-L-Ala-gamma-D-Glu-L-Lys-D-Ala-D-Ala)](n)-di-trans,octa-cis-undecaprenyl diphosphate + beta-D-GlcNAc-(1-&gt;4)-Mur2Ac(oyl-L-Ala-gamma-D-Glu-L-Lys-D-Ala-D-Ala)-di-trans,octa-cis-undecaprenyl diphosphate = [GlcNAc-(1-&gt;4)-Mur2Ac(oyl-L-Ala-gamma-D-Glu-L-Lys-D-Ala-D-Ala)](n+1)-di-trans,octa-cis-undecaprenyl diphosphate + di-trans,octa-cis-undecaprenyl diphosphate + H(+)</text>
        <dbReference type="Rhea" id="RHEA:23708"/>
        <dbReference type="Rhea" id="RHEA-COMP:9602"/>
        <dbReference type="Rhea" id="RHEA-COMP:9603"/>
        <dbReference type="ChEBI" id="CHEBI:15378"/>
        <dbReference type="ChEBI" id="CHEBI:58405"/>
        <dbReference type="ChEBI" id="CHEBI:60033"/>
        <dbReference type="ChEBI" id="CHEBI:78435"/>
        <dbReference type="EC" id="2.4.99.28"/>
    </reaction>
</comment>
<comment type="caution">
    <text evidence="17">The sequence shown here is derived from an EMBL/GenBank/DDBJ whole genome shotgun (WGS) entry which is preliminary data.</text>
</comment>
<comment type="similarity">
    <text evidence="11">Belongs to the SEDS family. FtsW subfamily.</text>
</comment>
<dbReference type="Pfam" id="PF01098">
    <property type="entry name" value="FTSW_RODA_SPOVE"/>
    <property type="match status" value="1"/>
</dbReference>
<evidence type="ECO:0000256" key="3">
    <source>
        <dbReference type="ARBA" id="ARBA00022679"/>
    </source>
</evidence>
<keyword evidence="5" id="KW-0133">Cell shape</keyword>
<dbReference type="EC" id="2.4.99.28" evidence="14"/>
<feature type="transmembrane region" description="Helical" evidence="16">
    <location>
        <begin position="49"/>
        <end position="67"/>
    </location>
</feature>
<evidence type="ECO:0000313" key="17">
    <source>
        <dbReference type="EMBL" id="MFA9477218.1"/>
    </source>
</evidence>
<keyword evidence="2" id="KW-0328">Glycosyltransferase</keyword>
<proteinExistence type="inferred from homology"/>
<evidence type="ECO:0000256" key="5">
    <source>
        <dbReference type="ARBA" id="ARBA00022960"/>
    </source>
</evidence>
<sequence>MLRPAHIVQLAVVALLGIGVVMVHSASLHVGRQPVTEQGLLGMFMTRHTLYAGIAIAVMLLASRINVRELFRHHGWTNPLWLIVLVALGLTAATLIPGVGVSVKGASRWLHLGPTSWGLTFQPSELIKWTIVLAIAWWCARRRGVMHRFWHGLLPALLLIAVACALVVIEDWGTAALIGVVAICLLIAGGAKLWHMAMMAPPAIIAAVAMIIHSPYRVTRLTTFLDPWQDPAGAGYHSIQSMLAIAQGGLTGRGLGNGIQKFGYLPEDTTDFIFAVICEELGLAGAGLVVALYLVILWVGLGIVKDCRDTFARLVGLGALLIVGLQAALNIAVVTVVVPTKGIALPLVSAGGTGWILTAFGLGLVAALDNANYEQQAHDEFDALELTPVEVEPG</sequence>
<evidence type="ECO:0000256" key="7">
    <source>
        <dbReference type="ARBA" id="ARBA00022989"/>
    </source>
</evidence>
<evidence type="ECO:0000256" key="10">
    <source>
        <dbReference type="ARBA" id="ARBA00033270"/>
    </source>
</evidence>
<dbReference type="PANTHER" id="PTHR30474:SF2">
    <property type="entry name" value="PEPTIDOGLYCAN GLYCOSYLTRANSFERASE FTSW-RELATED"/>
    <property type="match status" value="1"/>
</dbReference>
<feature type="transmembrane region" description="Helical" evidence="16">
    <location>
        <begin position="121"/>
        <end position="140"/>
    </location>
</feature>
<gene>
    <name evidence="17" type="ORF">ACERK3_02805</name>
</gene>
<feature type="transmembrane region" description="Helical" evidence="16">
    <location>
        <begin position="152"/>
        <end position="169"/>
    </location>
</feature>
<evidence type="ECO:0000256" key="4">
    <source>
        <dbReference type="ARBA" id="ARBA00022692"/>
    </source>
</evidence>
<feature type="transmembrane region" description="Helical" evidence="16">
    <location>
        <begin position="272"/>
        <end position="299"/>
    </location>
</feature>
<evidence type="ECO:0000313" key="18">
    <source>
        <dbReference type="Proteomes" id="UP001575105"/>
    </source>
</evidence>
<evidence type="ECO:0000256" key="16">
    <source>
        <dbReference type="SAM" id="Phobius"/>
    </source>
</evidence>
<evidence type="ECO:0000256" key="13">
    <source>
        <dbReference type="ARBA" id="ARBA00041418"/>
    </source>
</evidence>
<dbReference type="EMBL" id="JBGUBD010000002">
    <property type="protein sequence ID" value="MFA9477218.1"/>
    <property type="molecule type" value="Genomic_DNA"/>
</dbReference>
<evidence type="ECO:0000256" key="12">
    <source>
        <dbReference type="ARBA" id="ARBA00041185"/>
    </source>
</evidence>
<comment type="subcellular location">
    <subcellularLocation>
        <location evidence="1">Membrane</location>
        <topology evidence="1">Multi-pass membrane protein</topology>
    </subcellularLocation>
</comment>
<dbReference type="InterPro" id="IPR001182">
    <property type="entry name" value="FtsW/RodA"/>
</dbReference>
<evidence type="ECO:0000256" key="1">
    <source>
        <dbReference type="ARBA" id="ARBA00004141"/>
    </source>
</evidence>
<feature type="transmembrane region" description="Helical" evidence="16">
    <location>
        <begin position="79"/>
        <end position="101"/>
    </location>
</feature>
<evidence type="ECO:0000256" key="11">
    <source>
        <dbReference type="ARBA" id="ARBA00038053"/>
    </source>
</evidence>
<keyword evidence="6" id="KW-0573">Peptidoglycan synthesis</keyword>
<dbReference type="PANTHER" id="PTHR30474">
    <property type="entry name" value="CELL CYCLE PROTEIN"/>
    <property type="match status" value="1"/>
</dbReference>
<organism evidence="17 18">
    <name type="scientific">Natronomicrosphaera hydrolytica</name>
    <dbReference type="NCBI Taxonomy" id="3242702"/>
    <lineage>
        <taxon>Bacteria</taxon>
        <taxon>Pseudomonadati</taxon>
        <taxon>Planctomycetota</taxon>
        <taxon>Phycisphaerae</taxon>
        <taxon>Phycisphaerales</taxon>
        <taxon>Phycisphaeraceae</taxon>
        <taxon>Natronomicrosphaera</taxon>
    </lineage>
</organism>
<feature type="transmembrane region" description="Helical" evidence="16">
    <location>
        <begin position="175"/>
        <end position="191"/>
    </location>
</feature>
<feature type="transmembrane region" description="Helical" evidence="16">
    <location>
        <begin position="311"/>
        <end position="337"/>
    </location>
</feature>
<name>A0ABV4U4I2_9BACT</name>
<feature type="transmembrane region" description="Helical" evidence="16">
    <location>
        <begin position="343"/>
        <end position="368"/>
    </location>
</feature>
<evidence type="ECO:0000256" key="6">
    <source>
        <dbReference type="ARBA" id="ARBA00022984"/>
    </source>
</evidence>
<accession>A0ABV4U4I2</accession>
<protein>
    <recommendedName>
        <fullName evidence="12">Probable peptidoglycan glycosyltransferase FtsW</fullName>
        <ecNumber evidence="14">2.4.99.28</ecNumber>
    </recommendedName>
    <alternativeName>
        <fullName evidence="13">Cell division protein FtsW</fullName>
    </alternativeName>
    <alternativeName>
        <fullName evidence="10">Cell wall polymerase</fullName>
    </alternativeName>
    <alternativeName>
        <fullName evidence="9">Peptidoglycan polymerase</fullName>
    </alternativeName>
</protein>
<dbReference type="Proteomes" id="UP001575105">
    <property type="component" value="Unassembled WGS sequence"/>
</dbReference>
<evidence type="ECO:0000256" key="9">
    <source>
        <dbReference type="ARBA" id="ARBA00032370"/>
    </source>
</evidence>
<evidence type="ECO:0000256" key="15">
    <source>
        <dbReference type="ARBA" id="ARBA00049902"/>
    </source>
</evidence>